<sequence>MTVSLAALHILGAMVMLACLVVEHLALSAPLDQPARRRLARIDAIYGLTAAIQLATGIGRLFVEKGTAYYLANPVFHAKMGLFVLVGLASIYPTVRILSWRRPERVIAPLELRRVIMVVRFELLALLLLPFLASAMARGVGI</sequence>
<feature type="transmembrane region" description="Helical" evidence="1">
    <location>
        <begin position="6"/>
        <end position="27"/>
    </location>
</feature>
<feature type="transmembrane region" description="Helical" evidence="1">
    <location>
        <begin position="39"/>
        <end position="63"/>
    </location>
</feature>
<evidence type="ECO:0000256" key="1">
    <source>
        <dbReference type="SAM" id="Phobius"/>
    </source>
</evidence>
<keyword evidence="3" id="KW-1185">Reference proteome</keyword>
<keyword evidence="1" id="KW-0472">Membrane</keyword>
<dbReference type="RefSeq" id="WP_378165020.1">
    <property type="nucleotide sequence ID" value="NZ_JBHSBU010000001.1"/>
</dbReference>
<reference evidence="3" key="1">
    <citation type="journal article" date="2019" name="Int. J. Syst. Evol. Microbiol.">
        <title>The Global Catalogue of Microorganisms (GCM) 10K type strain sequencing project: providing services to taxonomists for standard genome sequencing and annotation.</title>
        <authorList>
            <consortium name="The Broad Institute Genomics Platform"/>
            <consortium name="The Broad Institute Genome Sequencing Center for Infectious Disease"/>
            <person name="Wu L."/>
            <person name="Ma J."/>
        </authorList>
    </citation>
    <scope>NUCLEOTIDE SEQUENCE [LARGE SCALE GENOMIC DNA]</scope>
    <source>
        <strain evidence="3">LMG 29894</strain>
    </source>
</reference>
<gene>
    <name evidence="2" type="ORF">ACFOW7_13310</name>
</gene>
<dbReference type="EMBL" id="JBHSBU010000001">
    <property type="protein sequence ID" value="MFC4160318.1"/>
    <property type="molecule type" value="Genomic_DNA"/>
</dbReference>
<feature type="transmembrane region" description="Helical" evidence="1">
    <location>
        <begin position="115"/>
        <end position="137"/>
    </location>
</feature>
<feature type="transmembrane region" description="Helical" evidence="1">
    <location>
        <begin position="75"/>
        <end position="95"/>
    </location>
</feature>
<protein>
    <submittedName>
        <fullName evidence="2">DUF2214 family protein</fullName>
    </submittedName>
</protein>
<dbReference type="InterPro" id="IPR018706">
    <property type="entry name" value="DUF2214_membrane"/>
</dbReference>
<name>A0ABV8MQ65_9NEIS</name>
<keyword evidence="1" id="KW-0812">Transmembrane</keyword>
<keyword evidence="1" id="KW-1133">Transmembrane helix</keyword>
<dbReference type="Pfam" id="PF09980">
    <property type="entry name" value="DUF2214"/>
    <property type="match status" value="1"/>
</dbReference>
<evidence type="ECO:0000313" key="2">
    <source>
        <dbReference type="EMBL" id="MFC4160318.1"/>
    </source>
</evidence>
<accession>A0ABV8MQ65</accession>
<dbReference type="Proteomes" id="UP001595791">
    <property type="component" value="Unassembled WGS sequence"/>
</dbReference>
<proteinExistence type="predicted"/>
<organism evidence="2 3">
    <name type="scientific">Chitinimonas lacunae</name>
    <dbReference type="NCBI Taxonomy" id="1963018"/>
    <lineage>
        <taxon>Bacteria</taxon>
        <taxon>Pseudomonadati</taxon>
        <taxon>Pseudomonadota</taxon>
        <taxon>Betaproteobacteria</taxon>
        <taxon>Neisseriales</taxon>
        <taxon>Chitinibacteraceae</taxon>
        <taxon>Chitinimonas</taxon>
    </lineage>
</organism>
<evidence type="ECO:0000313" key="3">
    <source>
        <dbReference type="Proteomes" id="UP001595791"/>
    </source>
</evidence>
<comment type="caution">
    <text evidence="2">The sequence shown here is derived from an EMBL/GenBank/DDBJ whole genome shotgun (WGS) entry which is preliminary data.</text>
</comment>